<dbReference type="RefSeq" id="WP_109619776.1">
    <property type="nucleotide sequence ID" value="NZ_QGDO01000004.1"/>
</dbReference>
<accession>A0A315Z9N8</accession>
<comment type="caution">
    <text evidence="2">The sequence shown here is derived from an EMBL/GenBank/DDBJ whole genome shotgun (WGS) entry which is preliminary data.</text>
</comment>
<sequence length="316" mass="37343">MLKIIEFKEASEHVWNQFYLKTPLTTYFSSLEWNKFWEKTSDGKYKKALAYEIHFNDGVKAVLPTLKVNILKSLSVSHIASVYGTYISLLSHEEITFEHYKVLSNYLRRKWKVYQLYFMPFSFNGLYQKSDTHIINFKEINNYSKGHIRNLKKSKENSNLRIFQVHSEAEWRSFYALYQKNLNRWKKVNGIQYDWSIFDQLSQVRSPSIQLWVVKNQKDEIISGAIFLLGNSVVNYWLGASSTEGLDHRANFLLFDQLLHQFKKLDFTYFDLGPSTNLNGVERFKEGFGAKRQTFSYLEQKNSLLKIVARLNNLRS</sequence>
<dbReference type="SUPFAM" id="SSF55729">
    <property type="entry name" value="Acyl-CoA N-acyltransferases (Nat)"/>
    <property type="match status" value="1"/>
</dbReference>
<keyword evidence="2" id="KW-0808">Transferase</keyword>
<keyword evidence="3" id="KW-1185">Reference proteome</keyword>
<dbReference type="InterPro" id="IPR050644">
    <property type="entry name" value="PG_Glycine_Bridge_Synth"/>
</dbReference>
<evidence type="ECO:0000313" key="3">
    <source>
        <dbReference type="Proteomes" id="UP000245535"/>
    </source>
</evidence>
<reference evidence="2 3" key="1">
    <citation type="submission" date="2018-03" db="EMBL/GenBank/DDBJ databases">
        <title>Genomic Encyclopedia of Archaeal and Bacterial Type Strains, Phase II (KMG-II): from individual species to whole genera.</title>
        <authorList>
            <person name="Goeker M."/>
        </authorList>
    </citation>
    <scope>NUCLEOTIDE SEQUENCE [LARGE SCALE GENOMIC DNA]</scope>
    <source>
        <strain evidence="2 3">DSM 28229</strain>
    </source>
</reference>
<dbReference type="GO" id="GO:0016740">
    <property type="term" value="F:transferase activity"/>
    <property type="evidence" value="ECO:0007669"/>
    <property type="project" value="UniProtKB-KW"/>
</dbReference>
<dbReference type="OrthoDB" id="9785911at2"/>
<evidence type="ECO:0000313" key="2">
    <source>
        <dbReference type="EMBL" id="PWJ40914.1"/>
    </source>
</evidence>
<dbReference type="Pfam" id="PF13480">
    <property type="entry name" value="Acetyltransf_6"/>
    <property type="match status" value="1"/>
</dbReference>
<dbReference type="Proteomes" id="UP000245535">
    <property type="component" value="Unassembled WGS sequence"/>
</dbReference>
<organism evidence="2 3">
    <name type="scientific">Sediminitomix flava</name>
    <dbReference type="NCBI Taxonomy" id="379075"/>
    <lineage>
        <taxon>Bacteria</taxon>
        <taxon>Pseudomonadati</taxon>
        <taxon>Bacteroidota</taxon>
        <taxon>Cytophagia</taxon>
        <taxon>Cytophagales</taxon>
        <taxon>Flammeovirgaceae</taxon>
        <taxon>Sediminitomix</taxon>
    </lineage>
</organism>
<name>A0A315Z9N8_SEDFL</name>
<gene>
    <name evidence="2" type="ORF">BC781_104180</name>
</gene>
<proteinExistence type="predicted"/>
<dbReference type="AlphaFoldDB" id="A0A315Z9N8"/>
<protein>
    <submittedName>
        <fullName evidence="2">Acetyltransferase (GNAT) family protein</fullName>
    </submittedName>
</protein>
<dbReference type="InterPro" id="IPR016181">
    <property type="entry name" value="Acyl_CoA_acyltransferase"/>
</dbReference>
<dbReference type="EMBL" id="QGDO01000004">
    <property type="protein sequence ID" value="PWJ40914.1"/>
    <property type="molecule type" value="Genomic_DNA"/>
</dbReference>
<feature type="domain" description="BioF2-like acetyltransferase" evidence="1">
    <location>
        <begin position="149"/>
        <end position="285"/>
    </location>
</feature>
<dbReference type="Gene3D" id="3.40.630.30">
    <property type="match status" value="1"/>
</dbReference>
<dbReference type="InterPro" id="IPR038740">
    <property type="entry name" value="BioF2-like_GNAT_dom"/>
</dbReference>
<evidence type="ECO:0000259" key="1">
    <source>
        <dbReference type="Pfam" id="PF13480"/>
    </source>
</evidence>
<dbReference type="PANTHER" id="PTHR36174">
    <property type="entry name" value="LIPID II:GLYCINE GLYCYLTRANSFERASE"/>
    <property type="match status" value="1"/>
</dbReference>
<dbReference type="PANTHER" id="PTHR36174:SF1">
    <property type="entry name" value="LIPID II:GLYCINE GLYCYLTRANSFERASE"/>
    <property type="match status" value="1"/>
</dbReference>